<keyword evidence="2" id="KW-1185">Reference proteome</keyword>
<evidence type="ECO:0000313" key="1">
    <source>
        <dbReference type="EMBL" id="QEH34550.1"/>
    </source>
</evidence>
<reference evidence="1 2" key="1">
    <citation type="submission" date="2019-08" db="EMBL/GenBank/DDBJ databases">
        <title>Deep-cultivation of Planctomycetes and their phenomic and genomic characterization uncovers novel biology.</title>
        <authorList>
            <person name="Wiegand S."/>
            <person name="Jogler M."/>
            <person name="Boedeker C."/>
            <person name="Pinto D."/>
            <person name="Vollmers J."/>
            <person name="Rivas-Marin E."/>
            <person name="Kohn T."/>
            <person name="Peeters S.H."/>
            <person name="Heuer A."/>
            <person name="Rast P."/>
            <person name="Oberbeckmann S."/>
            <person name="Bunk B."/>
            <person name="Jeske O."/>
            <person name="Meyerdierks A."/>
            <person name="Storesund J.E."/>
            <person name="Kallscheuer N."/>
            <person name="Luecker S."/>
            <person name="Lage O.M."/>
            <person name="Pohl T."/>
            <person name="Merkel B.J."/>
            <person name="Hornburger P."/>
            <person name="Mueller R.-W."/>
            <person name="Bruemmer F."/>
            <person name="Labrenz M."/>
            <person name="Spormann A.M."/>
            <person name="Op den Camp H."/>
            <person name="Overmann J."/>
            <person name="Amann R."/>
            <person name="Jetten M.S.M."/>
            <person name="Mascher T."/>
            <person name="Medema M.H."/>
            <person name="Devos D.P."/>
            <person name="Kaster A.-K."/>
            <person name="Ovreas L."/>
            <person name="Rohde M."/>
            <person name="Galperin M.Y."/>
            <person name="Jogler C."/>
        </authorList>
    </citation>
    <scope>NUCLEOTIDE SEQUENCE [LARGE SCALE GENOMIC DNA]</scope>
    <source>
        <strain evidence="1 2">OJF2</strain>
    </source>
</reference>
<dbReference type="AlphaFoldDB" id="A0A5B9W3M4"/>
<organism evidence="1 2">
    <name type="scientific">Aquisphaera giovannonii</name>
    <dbReference type="NCBI Taxonomy" id="406548"/>
    <lineage>
        <taxon>Bacteria</taxon>
        <taxon>Pseudomonadati</taxon>
        <taxon>Planctomycetota</taxon>
        <taxon>Planctomycetia</taxon>
        <taxon>Isosphaerales</taxon>
        <taxon>Isosphaeraceae</taxon>
        <taxon>Aquisphaera</taxon>
    </lineage>
</organism>
<dbReference type="EMBL" id="CP042997">
    <property type="protein sequence ID" value="QEH34550.1"/>
    <property type="molecule type" value="Genomic_DNA"/>
</dbReference>
<dbReference type="KEGG" id="agv:OJF2_30900"/>
<name>A0A5B9W3M4_9BACT</name>
<accession>A0A5B9W3M4</accession>
<evidence type="ECO:0000313" key="2">
    <source>
        <dbReference type="Proteomes" id="UP000324233"/>
    </source>
</evidence>
<proteinExistence type="predicted"/>
<dbReference type="Proteomes" id="UP000324233">
    <property type="component" value="Chromosome"/>
</dbReference>
<gene>
    <name evidence="1" type="ORF">OJF2_30900</name>
</gene>
<protein>
    <submittedName>
        <fullName evidence="1">Uncharacterized protein</fullName>
    </submittedName>
</protein>
<sequence>MPARRFGLVPIRELDVIGIDSEEATNFVRHLGLADEAGELPEDSASLRIIHMGPPLERAITRAPIRCVGTLPVSRVEILLIREFVARLEDEIEAANLRRPVDQYCIVPHVERDQIVGGRTVRFRRFNCGGFVLEAYRSASIQLLDTDEEALPQVSLALLKKQYPDLATALDRPAIRKRMGLVGQGPWPVVLCGYVLNALDRTEAEIRARPYKAEEGDELFPPRRTPSTSY</sequence>